<protein>
    <submittedName>
        <fullName evidence="1">Uncharacterized protein</fullName>
    </submittedName>
</protein>
<proteinExistence type="predicted"/>
<reference evidence="1 2" key="1">
    <citation type="submission" date="2013-01" db="EMBL/GenBank/DDBJ databases">
        <authorList>
            <person name="Harkins D.M."/>
            <person name="Durkin A.S."/>
            <person name="Brinkac L.M."/>
            <person name="Haft D.H."/>
            <person name="Selengut J.D."/>
            <person name="Sanka R."/>
            <person name="DePew J."/>
            <person name="Purushe J."/>
            <person name="Galloway R.L."/>
            <person name="Vinetz J.M."/>
            <person name="Sutton G.G."/>
            <person name="Nierman W.C."/>
            <person name="Fouts D.E."/>
        </authorList>
    </citation>
    <scope>NUCLEOTIDE SEQUENCE [LARGE SCALE GENOMIC DNA]</scope>
    <source>
        <strain evidence="1 2">79601</strain>
    </source>
</reference>
<dbReference type="Proteomes" id="UP000011988">
    <property type="component" value="Unassembled WGS sequence"/>
</dbReference>
<dbReference type="EMBL" id="ANIK01000045">
    <property type="protein sequence ID" value="EMJ94785.1"/>
    <property type="molecule type" value="Genomic_DNA"/>
</dbReference>
<comment type="caution">
    <text evidence="1">The sequence shown here is derived from an EMBL/GenBank/DDBJ whole genome shotgun (WGS) entry which is preliminary data.</text>
</comment>
<evidence type="ECO:0000313" key="1">
    <source>
        <dbReference type="EMBL" id="EMJ94785.1"/>
    </source>
</evidence>
<gene>
    <name evidence="1" type="ORF">LEP1GSC194_3182</name>
</gene>
<accession>M6D895</accession>
<dbReference type="AlphaFoldDB" id="M6D895"/>
<name>M6D895_9LEPT</name>
<evidence type="ECO:0000313" key="2">
    <source>
        <dbReference type="Proteomes" id="UP000011988"/>
    </source>
</evidence>
<sequence length="84" mass="10024">MPLLFHFSHFEPKSAQIFASKSEHGLQPIIAAERIIPKINVFFIHFAPLNHLLKFRFRFIRSRREFTFIDVLNLEDVFSFFEAN</sequence>
<organism evidence="1 2">
    <name type="scientific">Leptospira alstonii serovar Sichuan str. 79601</name>
    <dbReference type="NCBI Taxonomy" id="1218565"/>
    <lineage>
        <taxon>Bacteria</taxon>
        <taxon>Pseudomonadati</taxon>
        <taxon>Spirochaetota</taxon>
        <taxon>Spirochaetia</taxon>
        <taxon>Leptospirales</taxon>
        <taxon>Leptospiraceae</taxon>
        <taxon>Leptospira</taxon>
    </lineage>
</organism>